<dbReference type="RefSeq" id="WP_052039384.1">
    <property type="nucleotide sequence ID" value="NZ_JRMW01000035.1"/>
</dbReference>
<keyword evidence="2" id="KW-0812">Transmembrane</keyword>
<sequence length="397" mass="45169">MDDKKIKIDEELIEDKNENKEEKPNETKKIDLPKILESLNKRYLIFGLIGLVLMGLVIFKISSKKNASIQNVATTSQIDENSYNQSRIMRVDLNKIKSIDFDLGSSDVRIQRSNTNPYIEYTELFRGDDNSYKLDVSFEEGVLKLKSKVKGKQLYMKDKIPIVRIFLPSEGGIEEIKGSITAGDVKIDDLEVKNFDLRIVSGNISLNNGYFQGSIRNESGSINLTKSELLNTKLTTVTGDINIKESKLGNRLDFTTSTGNIIIDAKDTIDNYNVNAYLDVGNFVLGNISYRNITDGYLSDNKAKNNINLRTKIGDIVFNRGEGAKIENEEYLTKTSKVKDEEDNALEKNIDRTEKENKKRKKKKKETNQDSLENQNEESNDNEDQDLEKNSEEEENN</sequence>
<feature type="domain" description="DUF4097" evidence="3">
    <location>
        <begin position="173"/>
        <end position="316"/>
    </location>
</feature>
<evidence type="ECO:0000259" key="3">
    <source>
        <dbReference type="Pfam" id="PF13349"/>
    </source>
</evidence>
<dbReference type="eggNOG" id="COG3595">
    <property type="taxonomic scope" value="Bacteria"/>
</dbReference>
<keyword evidence="2" id="KW-1133">Transmembrane helix</keyword>
<feature type="region of interest" description="Disordered" evidence="1">
    <location>
        <begin position="1"/>
        <end position="26"/>
    </location>
</feature>
<dbReference type="OrthoDB" id="1690249at2"/>
<comment type="caution">
    <text evidence="4">The sequence shown here is derived from an EMBL/GenBank/DDBJ whole genome shotgun (WGS) entry which is preliminary data.</text>
</comment>
<dbReference type="InterPro" id="IPR025164">
    <property type="entry name" value="Toastrack_DUF4097"/>
</dbReference>
<feature type="region of interest" description="Disordered" evidence="1">
    <location>
        <begin position="339"/>
        <end position="397"/>
    </location>
</feature>
<evidence type="ECO:0000256" key="2">
    <source>
        <dbReference type="SAM" id="Phobius"/>
    </source>
</evidence>
<evidence type="ECO:0000313" key="5">
    <source>
        <dbReference type="Proteomes" id="UP000029579"/>
    </source>
</evidence>
<evidence type="ECO:0000256" key="1">
    <source>
        <dbReference type="SAM" id="MobiDB-lite"/>
    </source>
</evidence>
<organism evidence="4 5">
    <name type="scientific">Anaerococcus lactolyticus S7-1-13</name>
    <dbReference type="NCBI Taxonomy" id="1284686"/>
    <lineage>
        <taxon>Bacteria</taxon>
        <taxon>Bacillati</taxon>
        <taxon>Bacillota</taxon>
        <taxon>Tissierellia</taxon>
        <taxon>Tissierellales</taxon>
        <taxon>Peptoniphilaceae</taxon>
        <taxon>Anaerococcus</taxon>
    </lineage>
</organism>
<name>A0A095X1L8_9FIRM</name>
<dbReference type="AlphaFoldDB" id="A0A095X1L8"/>
<keyword evidence="2" id="KW-0472">Membrane</keyword>
<feature type="compositionally biased region" description="Basic and acidic residues" evidence="1">
    <location>
        <begin position="339"/>
        <end position="357"/>
    </location>
</feature>
<feature type="transmembrane region" description="Helical" evidence="2">
    <location>
        <begin position="43"/>
        <end position="61"/>
    </location>
</feature>
<dbReference type="Proteomes" id="UP000029579">
    <property type="component" value="Unassembled WGS sequence"/>
</dbReference>
<dbReference type="Pfam" id="PF13349">
    <property type="entry name" value="DUF4097"/>
    <property type="match status" value="1"/>
</dbReference>
<protein>
    <recommendedName>
        <fullName evidence="3">DUF4097 domain-containing protein</fullName>
    </recommendedName>
</protein>
<reference evidence="4 5" key="1">
    <citation type="submission" date="2014-07" db="EMBL/GenBank/DDBJ databases">
        <authorList>
            <person name="McCorrison J."/>
            <person name="Sanka R."/>
            <person name="Torralba M."/>
            <person name="Gillis M."/>
            <person name="Haft D.H."/>
            <person name="Methe B."/>
            <person name="Sutton G."/>
            <person name="Nelson K.E."/>
        </authorList>
    </citation>
    <scope>NUCLEOTIDE SEQUENCE [LARGE SCALE GENOMIC DNA]</scope>
    <source>
        <strain evidence="4 5">S7-1-13</strain>
    </source>
</reference>
<feature type="compositionally biased region" description="Acidic residues" evidence="1">
    <location>
        <begin position="375"/>
        <end position="397"/>
    </location>
</feature>
<evidence type="ECO:0000313" key="4">
    <source>
        <dbReference type="EMBL" id="KGF03950.1"/>
    </source>
</evidence>
<gene>
    <name evidence="4" type="ORF">HMPREF1630_05780</name>
</gene>
<accession>A0A095X1L8</accession>
<proteinExistence type="predicted"/>
<dbReference type="EMBL" id="JRMW01000035">
    <property type="protein sequence ID" value="KGF03950.1"/>
    <property type="molecule type" value="Genomic_DNA"/>
</dbReference>